<feature type="transmembrane region" description="Helical" evidence="1">
    <location>
        <begin position="50"/>
        <end position="71"/>
    </location>
</feature>
<keyword evidence="1" id="KW-1133">Transmembrane helix</keyword>
<dbReference type="EMBL" id="CP036274">
    <property type="protein sequence ID" value="QDU31546.1"/>
    <property type="molecule type" value="Genomic_DNA"/>
</dbReference>
<dbReference type="KEGG" id="aagg:ETAA8_67050"/>
<reference evidence="2 3" key="1">
    <citation type="submission" date="2019-02" db="EMBL/GenBank/DDBJ databases">
        <title>Deep-cultivation of Planctomycetes and their phenomic and genomic characterization uncovers novel biology.</title>
        <authorList>
            <person name="Wiegand S."/>
            <person name="Jogler M."/>
            <person name="Boedeker C."/>
            <person name="Pinto D."/>
            <person name="Vollmers J."/>
            <person name="Rivas-Marin E."/>
            <person name="Kohn T."/>
            <person name="Peeters S.H."/>
            <person name="Heuer A."/>
            <person name="Rast P."/>
            <person name="Oberbeckmann S."/>
            <person name="Bunk B."/>
            <person name="Jeske O."/>
            <person name="Meyerdierks A."/>
            <person name="Storesund J.E."/>
            <person name="Kallscheuer N."/>
            <person name="Luecker S."/>
            <person name="Lage O.M."/>
            <person name="Pohl T."/>
            <person name="Merkel B.J."/>
            <person name="Hornburger P."/>
            <person name="Mueller R.-W."/>
            <person name="Bruemmer F."/>
            <person name="Labrenz M."/>
            <person name="Spormann A.M."/>
            <person name="Op den Camp H."/>
            <person name="Overmann J."/>
            <person name="Amann R."/>
            <person name="Jetten M.S.M."/>
            <person name="Mascher T."/>
            <person name="Medema M.H."/>
            <person name="Devos D.P."/>
            <person name="Kaster A.-K."/>
            <person name="Ovreas L."/>
            <person name="Rohde M."/>
            <person name="Galperin M.Y."/>
            <person name="Jogler C."/>
        </authorList>
    </citation>
    <scope>NUCLEOTIDE SEQUENCE [LARGE SCALE GENOMIC DNA]</scope>
    <source>
        <strain evidence="2 3">ETA_A8</strain>
    </source>
</reference>
<evidence type="ECO:0000313" key="3">
    <source>
        <dbReference type="Proteomes" id="UP000315017"/>
    </source>
</evidence>
<feature type="transmembrane region" description="Helical" evidence="1">
    <location>
        <begin position="173"/>
        <end position="197"/>
    </location>
</feature>
<protein>
    <submittedName>
        <fullName evidence="2">Uncharacterized protein</fullName>
    </submittedName>
</protein>
<name>A0A517YMU0_9BACT</name>
<keyword evidence="1" id="KW-0472">Membrane</keyword>
<dbReference type="Proteomes" id="UP000315017">
    <property type="component" value="Chromosome"/>
</dbReference>
<organism evidence="2 3">
    <name type="scientific">Anatilimnocola aggregata</name>
    <dbReference type="NCBI Taxonomy" id="2528021"/>
    <lineage>
        <taxon>Bacteria</taxon>
        <taxon>Pseudomonadati</taxon>
        <taxon>Planctomycetota</taxon>
        <taxon>Planctomycetia</taxon>
        <taxon>Pirellulales</taxon>
        <taxon>Pirellulaceae</taxon>
        <taxon>Anatilimnocola</taxon>
    </lineage>
</organism>
<gene>
    <name evidence="2" type="ORF">ETAA8_67050</name>
</gene>
<accession>A0A517YMU0</accession>
<proteinExistence type="predicted"/>
<sequence length="223" mass="24550">MVATRAGNFASTLLIYFLVTVSKGARQRSIDPLESAVGFMACAQRAASTAFRIVVMLIVVTVISFITNFPLRKIQASTRTESFMSAPFRVNNPGAQLAALAEPNPDEQFRLYLERLMKMMPGDAVGMYLVGSGFIPTDEKVWIVIWAIIGLIAVIVLRIYGTRNPAEGQGVQWATVVISSIAFVIWVYTLGGPFVVFGIHKPFIGSLMVLAWTFFVPIFYKGD</sequence>
<evidence type="ECO:0000313" key="2">
    <source>
        <dbReference type="EMBL" id="QDU31546.1"/>
    </source>
</evidence>
<feature type="transmembrane region" description="Helical" evidence="1">
    <location>
        <begin position="141"/>
        <end position="161"/>
    </location>
</feature>
<evidence type="ECO:0000256" key="1">
    <source>
        <dbReference type="SAM" id="Phobius"/>
    </source>
</evidence>
<dbReference type="AlphaFoldDB" id="A0A517YMU0"/>
<feature type="transmembrane region" description="Helical" evidence="1">
    <location>
        <begin position="203"/>
        <end position="220"/>
    </location>
</feature>
<keyword evidence="3" id="KW-1185">Reference proteome</keyword>
<keyword evidence="1" id="KW-0812">Transmembrane</keyword>